<dbReference type="Pfam" id="PF02384">
    <property type="entry name" value="N6_Mtase"/>
    <property type="match status" value="1"/>
</dbReference>
<dbReference type="RefSeq" id="WP_207688292.1">
    <property type="nucleotide sequence ID" value="NZ_CP061799.1"/>
</dbReference>
<evidence type="ECO:0000256" key="2">
    <source>
        <dbReference type="ARBA" id="ARBA00011900"/>
    </source>
</evidence>
<evidence type="ECO:0000256" key="3">
    <source>
        <dbReference type="ARBA" id="ARBA00022603"/>
    </source>
</evidence>
<evidence type="ECO:0000256" key="4">
    <source>
        <dbReference type="ARBA" id="ARBA00022679"/>
    </source>
</evidence>
<accession>A0A975BBN4</accession>
<organism evidence="9 10">
    <name type="scientific">Desulfonema limicola</name>
    <dbReference type="NCBI Taxonomy" id="45656"/>
    <lineage>
        <taxon>Bacteria</taxon>
        <taxon>Pseudomonadati</taxon>
        <taxon>Thermodesulfobacteriota</taxon>
        <taxon>Desulfobacteria</taxon>
        <taxon>Desulfobacterales</taxon>
        <taxon>Desulfococcaceae</taxon>
        <taxon>Desulfonema</taxon>
    </lineage>
</organism>
<evidence type="ECO:0000256" key="6">
    <source>
        <dbReference type="ARBA" id="ARBA00022747"/>
    </source>
</evidence>
<evidence type="ECO:0000313" key="10">
    <source>
        <dbReference type="Proteomes" id="UP000663720"/>
    </source>
</evidence>
<keyword evidence="6" id="KW-0680">Restriction system</keyword>
<comment type="catalytic activity">
    <reaction evidence="7">
        <text>a 2'-deoxyadenosine in DNA + S-adenosyl-L-methionine = an N(6)-methyl-2'-deoxyadenosine in DNA + S-adenosyl-L-homocysteine + H(+)</text>
        <dbReference type="Rhea" id="RHEA:15197"/>
        <dbReference type="Rhea" id="RHEA-COMP:12418"/>
        <dbReference type="Rhea" id="RHEA-COMP:12419"/>
        <dbReference type="ChEBI" id="CHEBI:15378"/>
        <dbReference type="ChEBI" id="CHEBI:57856"/>
        <dbReference type="ChEBI" id="CHEBI:59789"/>
        <dbReference type="ChEBI" id="CHEBI:90615"/>
        <dbReference type="ChEBI" id="CHEBI:90616"/>
        <dbReference type="EC" id="2.1.1.72"/>
    </reaction>
</comment>
<evidence type="ECO:0000313" key="9">
    <source>
        <dbReference type="EMBL" id="QTA82353.1"/>
    </source>
</evidence>
<dbReference type="PANTHER" id="PTHR42933">
    <property type="entry name" value="SLR6095 PROTEIN"/>
    <property type="match status" value="1"/>
</dbReference>
<dbReference type="InterPro" id="IPR003356">
    <property type="entry name" value="DNA_methylase_A-5"/>
</dbReference>
<dbReference type="PROSITE" id="PS00092">
    <property type="entry name" value="N6_MTASE"/>
    <property type="match status" value="1"/>
</dbReference>
<dbReference type="CDD" id="cd02440">
    <property type="entry name" value="AdoMet_MTases"/>
    <property type="match status" value="1"/>
</dbReference>
<dbReference type="GO" id="GO:0032259">
    <property type="term" value="P:methylation"/>
    <property type="evidence" value="ECO:0007669"/>
    <property type="project" value="UniProtKB-KW"/>
</dbReference>
<evidence type="ECO:0000256" key="5">
    <source>
        <dbReference type="ARBA" id="ARBA00022691"/>
    </source>
</evidence>
<dbReference type="GO" id="GO:0003677">
    <property type="term" value="F:DNA binding"/>
    <property type="evidence" value="ECO:0007669"/>
    <property type="project" value="InterPro"/>
</dbReference>
<dbReference type="GO" id="GO:0009007">
    <property type="term" value="F:site-specific DNA-methyltransferase (adenine-specific) activity"/>
    <property type="evidence" value="ECO:0007669"/>
    <property type="project" value="UniProtKB-EC"/>
</dbReference>
<dbReference type="AlphaFoldDB" id="A0A975BBN4"/>
<dbReference type="InterPro" id="IPR002052">
    <property type="entry name" value="DNA_methylase_N6_adenine_CS"/>
</dbReference>
<dbReference type="InterPro" id="IPR051537">
    <property type="entry name" value="DNA_Adenine_Mtase"/>
</dbReference>
<dbReference type="PANTHER" id="PTHR42933:SF3">
    <property type="entry name" value="TYPE I RESTRICTION ENZYME MJAVIII METHYLASE SUBUNIT"/>
    <property type="match status" value="1"/>
</dbReference>
<proteinExistence type="inferred from homology"/>
<evidence type="ECO:0000259" key="8">
    <source>
        <dbReference type="Pfam" id="PF02384"/>
    </source>
</evidence>
<dbReference type="GO" id="GO:0009307">
    <property type="term" value="P:DNA restriction-modification system"/>
    <property type="evidence" value="ECO:0007669"/>
    <property type="project" value="UniProtKB-KW"/>
</dbReference>
<dbReference type="GO" id="GO:0008170">
    <property type="term" value="F:N-methyltransferase activity"/>
    <property type="evidence" value="ECO:0007669"/>
    <property type="project" value="InterPro"/>
</dbReference>
<dbReference type="InterPro" id="IPR029063">
    <property type="entry name" value="SAM-dependent_MTases_sf"/>
</dbReference>
<evidence type="ECO:0000256" key="7">
    <source>
        <dbReference type="ARBA" id="ARBA00047942"/>
    </source>
</evidence>
<dbReference type="Gene3D" id="3.40.50.150">
    <property type="entry name" value="Vaccinia Virus protein VP39"/>
    <property type="match status" value="1"/>
</dbReference>
<dbReference type="PRINTS" id="PR00507">
    <property type="entry name" value="N12N6MTFRASE"/>
</dbReference>
<feature type="domain" description="DNA methylase adenine-specific" evidence="8">
    <location>
        <begin position="177"/>
        <end position="457"/>
    </location>
</feature>
<keyword evidence="5" id="KW-0949">S-adenosyl-L-methionine</keyword>
<gene>
    <name evidence="9" type="ORF">dnl_47270</name>
</gene>
<dbReference type="SUPFAM" id="SSF53335">
    <property type="entry name" value="S-adenosyl-L-methionine-dependent methyltransferases"/>
    <property type="match status" value="1"/>
</dbReference>
<keyword evidence="10" id="KW-1185">Reference proteome</keyword>
<keyword evidence="3 9" id="KW-0489">Methyltransferase</keyword>
<comment type="similarity">
    <text evidence="1">Belongs to the N(4)/N(6)-methyltransferase family.</text>
</comment>
<sequence>MTTNNIMQYESKIWATADLLRGSGIKESEWPSYMMPFFALVMIESRLLRMIDIFKIESQEELGEDPIEDMDKEEYLDLIRDKGQGYNKYIFEKNKTLKDICKNDKSFEIDFDAYLNGFDVETKGLLGVDVSDGEKFLDMKGVVTKLRAKKVLLGYTKEWSEIDLKAFNNSEITTLEEHIKRKWADISAETAGEQYTPDDVIALIAEIIASKIKKSNTMLKIYDCTCGGGNMLFGVEDRIKRTIKGERYTSTYGQDWNDALYALAKIESRFRDDSKIEHGNTLTNDKFGNDEFDVVVANPPYGVSWKGYQKDIKNDKTGRFKYQPSISDGQLLFMQHLISKMDAKGMGVVVHNGSTLFSGDAGSSESNIRKWMLDSDIVEAVIQLPTDEFFNTGIYTYLWVLNKHKRKRCKNKVMLINASQKFVPLKKSKGSKRKEIDKPNRLEIVNTLKKYKDNEYARVFDKEFFYFNKQAIRLTNVDENGNSFEDHLPIIKNKTTGENKKADSLKLKPIKLSNGERELDEFVITEYDTAIFDSLSDYFFQDIRPFIASLDYKEQPLAITTKDADYFFDTDRETIIKQGKRQKALGCGKIVIKASFKKATKKMSERIEITVELTPDYQKDYEIIPFLKDETENQKAIDEFMAKYITKPFIYLDNVVGVEINFNKVFYKPEELQEVSDILSDIEAIDCKLKKLEEELAI</sequence>
<dbReference type="Proteomes" id="UP000663720">
    <property type="component" value="Chromosome"/>
</dbReference>
<evidence type="ECO:0000256" key="1">
    <source>
        <dbReference type="ARBA" id="ARBA00006594"/>
    </source>
</evidence>
<name>A0A975BBN4_9BACT</name>
<dbReference type="EMBL" id="CP061799">
    <property type="protein sequence ID" value="QTA82353.1"/>
    <property type="molecule type" value="Genomic_DNA"/>
</dbReference>
<dbReference type="EC" id="2.1.1.72" evidence="2"/>
<reference evidence="9" key="1">
    <citation type="journal article" date="2021" name="Microb. Physiol.">
        <title>Proteogenomic Insights into the Physiology of Marine, Sulfate-Reducing, Filamentous Desulfonema limicola and Desulfonema magnum.</title>
        <authorList>
            <person name="Schnaars V."/>
            <person name="Wohlbrand L."/>
            <person name="Scheve S."/>
            <person name="Hinrichs C."/>
            <person name="Reinhardt R."/>
            <person name="Rabus R."/>
        </authorList>
    </citation>
    <scope>NUCLEOTIDE SEQUENCE</scope>
    <source>
        <strain evidence="9">5ac10</strain>
    </source>
</reference>
<keyword evidence="4" id="KW-0808">Transferase</keyword>
<protein>
    <recommendedName>
        <fullName evidence="2">site-specific DNA-methyltransferase (adenine-specific)</fullName>
        <ecNumber evidence="2">2.1.1.72</ecNumber>
    </recommendedName>
</protein>
<dbReference type="KEGG" id="dli:dnl_47270"/>